<comment type="caution">
    <text evidence="2">The sequence shown here is derived from an EMBL/GenBank/DDBJ whole genome shotgun (WGS) entry which is preliminary data.</text>
</comment>
<feature type="compositionally biased region" description="Basic and acidic residues" evidence="1">
    <location>
        <begin position="78"/>
        <end position="104"/>
    </location>
</feature>
<dbReference type="Proteomes" id="UP000242791">
    <property type="component" value="Unassembled WGS sequence"/>
</dbReference>
<organism evidence="2 3">
    <name type="scientific">Blastomyces percursus</name>
    <dbReference type="NCBI Taxonomy" id="1658174"/>
    <lineage>
        <taxon>Eukaryota</taxon>
        <taxon>Fungi</taxon>
        <taxon>Dikarya</taxon>
        <taxon>Ascomycota</taxon>
        <taxon>Pezizomycotina</taxon>
        <taxon>Eurotiomycetes</taxon>
        <taxon>Eurotiomycetidae</taxon>
        <taxon>Onygenales</taxon>
        <taxon>Ajellomycetaceae</taxon>
        <taxon>Blastomyces</taxon>
    </lineage>
</organism>
<gene>
    <name evidence="2" type="ORF">ACJ73_02311</name>
</gene>
<dbReference type="AlphaFoldDB" id="A0A1J9RF90"/>
<reference evidence="2 3" key="1">
    <citation type="submission" date="2015-08" db="EMBL/GenBank/DDBJ databases">
        <title>Emmonsia species relationships and genome sequence.</title>
        <authorList>
            <person name="Cuomo C.A."/>
            <person name="Schwartz I.S."/>
            <person name="Kenyon C."/>
            <person name="De Hoog G.S."/>
            <person name="Govender N.P."/>
            <person name="Botha A."/>
            <person name="Moreno L."/>
            <person name="De Vries M."/>
            <person name="Munoz J.F."/>
            <person name="Stielow J.B."/>
        </authorList>
    </citation>
    <scope>NUCLEOTIDE SEQUENCE [LARGE SCALE GENOMIC DNA]</scope>
    <source>
        <strain evidence="2 3">EI222</strain>
    </source>
</reference>
<dbReference type="STRING" id="1658174.A0A1J9RF90"/>
<dbReference type="VEuPathDB" id="FungiDB:ACJ73_02311"/>
<dbReference type="EMBL" id="LGTZ01000242">
    <property type="protein sequence ID" value="OJD26309.1"/>
    <property type="molecule type" value="Genomic_DNA"/>
</dbReference>
<sequence>MVPGAARPYADVLTTFRNSVAAVNLDDPQSITKKVLALCDRVRDVDLFDLGIYLEDREGRPALVRPVTRDLIEARQHQAEQNLEKKRTKEHQRQKELEKLEKGKMSPLEMFRTNEFSEWDDDGLPTKDSSGNDITKRRSKKLRKDLDRQKKIHEMWLASKPE</sequence>
<evidence type="ECO:0000256" key="1">
    <source>
        <dbReference type="SAM" id="MobiDB-lite"/>
    </source>
</evidence>
<accession>A0A1J9RF90</accession>
<protein>
    <submittedName>
        <fullName evidence="2">Uncharacterized protein</fullName>
    </submittedName>
</protein>
<name>A0A1J9RF90_9EURO</name>
<dbReference type="OrthoDB" id="4188808at2759"/>
<feature type="compositionally biased region" description="Basic and acidic residues" evidence="1">
    <location>
        <begin position="144"/>
        <end position="154"/>
    </location>
</feature>
<proteinExistence type="predicted"/>
<evidence type="ECO:0000313" key="3">
    <source>
        <dbReference type="Proteomes" id="UP000242791"/>
    </source>
</evidence>
<feature type="region of interest" description="Disordered" evidence="1">
    <location>
        <begin position="78"/>
        <end position="162"/>
    </location>
</feature>
<evidence type="ECO:0000313" key="2">
    <source>
        <dbReference type="EMBL" id="OJD26309.1"/>
    </source>
</evidence>
<keyword evidence="3" id="KW-1185">Reference proteome</keyword>